<evidence type="ECO:0000259" key="1">
    <source>
        <dbReference type="Pfam" id="PF01636"/>
    </source>
</evidence>
<dbReference type="Gene3D" id="3.90.1200.10">
    <property type="match status" value="1"/>
</dbReference>
<comment type="caution">
    <text evidence="2">The sequence shown here is derived from an EMBL/GenBank/DDBJ whole genome shotgun (WGS) entry which is preliminary data.</text>
</comment>
<sequence>MLPESDNLGRIVDRLRLNFQPGQLRWAEFNDNEQPEMIQINCNNIGPSLPATEPMLISVRLDWKYEIQVEPIRKQDQDYKAGIKQRKKSMAMDSNSKTPSQPIYFTISLRSIIIKPTCVQRLVPPASPFFSEFFSIHRIVMEWATGALEDIFYRLISPILLCKPSQVGLGDLSSRKTSLMFTQKQVALSTSLLSNEEIEKLADSSPNVDRGTYIVLDTGHPNSGHVAKIASDVVVKHSFRTPVHERLSAELVRQYTAIPVPKHGRCFRGQYDTYLVQQYIPGRVLLDVWSQLGWWMRLRAVITLRFYIHELRCISSRAGPPPFPGPPSNDGTPQLCTGRLFTEDGSGPFHSYREMSRWYQNRLLFMQRQWKEGLDSASFDDSVPLVFTHMDLHPRNIILGDDGQLWIVDWSDAGWYPSWFEATSMIGIAKVRPEIPSSWTTWVPFMVGSCEKPGQLPFIRAISYTLHVLDANIVNLIDSD</sequence>
<name>A0A9Q5HTH8_SANBA</name>
<dbReference type="Proteomes" id="UP000757232">
    <property type="component" value="Unassembled WGS sequence"/>
</dbReference>
<feature type="domain" description="Aminoglycoside phosphotransferase" evidence="1">
    <location>
        <begin position="267"/>
        <end position="426"/>
    </location>
</feature>
<gene>
    <name evidence="2" type="ORF">A7U60_g7354</name>
</gene>
<proteinExistence type="predicted"/>
<dbReference type="InterPro" id="IPR002575">
    <property type="entry name" value="Aminoglycoside_PTrfase"/>
</dbReference>
<accession>A0A9Q5HTH8</accession>
<protein>
    <recommendedName>
        <fullName evidence="1">Aminoglycoside phosphotransferase domain-containing protein</fullName>
    </recommendedName>
</protein>
<evidence type="ECO:0000313" key="3">
    <source>
        <dbReference type="Proteomes" id="UP000757232"/>
    </source>
</evidence>
<dbReference type="PANTHER" id="PTHR21310">
    <property type="entry name" value="AMINOGLYCOSIDE PHOSPHOTRANSFERASE-RELATED-RELATED"/>
    <property type="match status" value="1"/>
</dbReference>
<keyword evidence="3" id="KW-1185">Reference proteome</keyword>
<dbReference type="EMBL" id="LNZH02000208">
    <property type="protein sequence ID" value="OCB85703.1"/>
    <property type="molecule type" value="Genomic_DNA"/>
</dbReference>
<evidence type="ECO:0000313" key="2">
    <source>
        <dbReference type="EMBL" id="OCB85703.1"/>
    </source>
</evidence>
<dbReference type="PANTHER" id="PTHR21310:SF39">
    <property type="entry name" value="AMINOGLYCOSIDE PHOSPHOTRANSFERASE DOMAIN-CONTAINING PROTEIN"/>
    <property type="match status" value="1"/>
</dbReference>
<dbReference type="InterPro" id="IPR011009">
    <property type="entry name" value="Kinase-like_dom_sf"/>
</dbReference>
<reference evidence="2" key="1">
    <citation type="submission" date="2016-06" db="EMBL/GenBank/DDBJ databases">
        <title>Draft Genome sequence of the fungus Inonotus baumii.</title>
        <authorList>
            <person name="Zhu H."/>
            <person name="Lin W."/>
        </authorList>
    </citation>
    <scope>NUCLEOTIDE SEQUENCE</scope>
    <source>
        <strain evidence="2">821</strain>
    </source>
</reference>
<dbReference type="AlphaFoldDB" id="A0A9Q5HTH8"/>
<dbReference type="OrthoDB" id="8300194at2759"/>
<dbReference type="SUPFAM" id="SSF56112">
    <property type="entry name" value="Protein kinase-like (PK-like)"/>
    <property type="match status" value="1"/>
</dbReference>
<organism evidence="2 3">
    <name type="scientific">Sanghuangporus baumii</name>
    <name type="common">Phellinus baumii</name>
    <dbReference type="NCBI Taxonomy" id="108892"/>
    <lineage>
        <taxon>Eukaryota</taxon>
        <taxon>Fungi</taxon>
        <taxon>Dikarya</taxon>
        <taxon>Basidiomycota</taxon>
        <taxon>Agaricomycotina</taxon>
        <taxon>Agaricomycetes</taxon>
        <taxon>Hymenochaetales</taxon>
        <taxon>Hymenochaetaceae</taxon>
        <taxon>Sanghuangporus</taxon>
    </lineage>
</organism>
<dbReference type="Pfam" id="PF01636">
    <property type="entry name" value="APH"/>
    <property type="match status" value="1"/>
</dbReference>
<dbReference type="InterPro" id="IPR051678">
    <property type="entry name" value="AGP_Transferase"/>
</dbReference>